<evidence type="ECO:0000313" key="2">
    <source>
        <dbReference type="EMBL" id="GAA0722150.1"/>
    </source>
</evidence>
<keyword evidence="3" id="KW-1185">Reference proteome</keyword>
<keyword evidence="1" id="KW-1133">Transmembrane helix</keyword>
<reference evidence="2 3" key="1">
    <citation type="journal article" date="2019" name="Int. J. Syst. Evol. Microbiol.">
        <title>The Global Catalogue of Microorganisms (GCM) 10K type strain sequencing project: providing services to taxonomists for standard genome sequencing and annotation.</title>
        <authorList>
            <consortium name="The Broad Institute Genomics Platform"/>
            <consortium name="The Broad Institute Genome Sequencing Center for Infectious Disease"/>
            <person name="Wu L."/>
            <person name="Ma J."/>
        </authorList>
    </citation>
    <scope>NUCLEOTIDE SEQUENCE [LARGE SCALE GENOMIC DNA]</scope>
    <source>
        <strain evidence="2 3">JCM 15421</strain>
    </source>
</reference>
<comment type="caution">
    <text evidence="2">The sequence shown here is derived from an EMBL/GenBank/DDBJ whole genome shotgun (WGS) entry which is preliminary data.</text>
</comment>
<keyword evidence="1" id="KW-0472">Membrane</keyword>
<organism evidence="2 3">
    <name type="scientific">Dokdonella soli</name>
    <dbReference type="NCBI Taxonomy" id="529810"/>
    <lineage>
        <taxon>Bacteria</taxon>
        <taxon>Pseudomonadati</taxon>
        <taxon>Pseudomonadota</taxon>
        <taxon>Gammaproteobacteria</taxon>
        <taxon>Lysobacterales</taxon>
        <taxon>Rhodanobacteraceae</taxon>
        <taxon>Dokdonella</taxon>
    </lineage>
</organism>
<accession>A0ABN1IVG7</accession>
<keyword evidence="1" id="KW-0812">Transmembrane</keyword>
<evidence type="ECO:0000256" key="1">
    <source>
        <dbReference type="SAM" id="Phobius"/>
    </source>
</evidence>
<evidence type="ECO:0000313" key="3">
    <source>
        <dbReference type="Proteomes" id="UP001501523"/>
    </source>
</evidence>
<dbReference type="RefSeq" id="WP_343793156.1">
    <property type="nucleotide sequence ID" value="NZ_BAAAEU010000024.1"/>
</dbReference>
<name>A0ABN1IVG7_9GAMM</name>
<evidence type="ECO:0008006" key="4">
    <source>
        <dbReference type="Google" id="ProtNLM"/>
    </source>
</evidence>
<protein>
    <recommendedName>
        <fullName evidence="4">DUF3955 domain-containing protein</fullName>
    </recommendedName>
</protein>
<dbReference type="Proteomes" id="UP001501523">
    <property type="component" value="Unassembled WGS sequence"/>
</dbReference>
<dbReference type="EMBL" id="BAAAEU010000024">
    <property type="protein sequence ID" value="GAA0722150.1"/>
    <property type="molecule type" value="Genomic_DNA"/>
</dbReference>
<gene>
    <name evidence="2" type="ORF">GCM10009105_33100</name>
</gene>
<proteinExistence type="predicted"/>
<feature type="transmembrane region" description="Helical" evidence="1">
    <location>
        <begin position="41"/>
        <end position="61"/>
    </location>
</feature>
<sequence>MKTQTFVLVSTIIFGLVAIMHLVRAVQGWTVQLGPYAIPAAVSWIGLLIGGALCLWGFACLRR</sequence>